<evidence type="ECO:0000256" key="1">
    <source>
        <dbReference type="ARBA" id="ARBA00004442"/>
    </source>
</evidence>
<feature type="domain" description="RagB/SusD" evidence="6">
    <location>
        <begin position="45"/>
        <end position="196"/>
    </location>
</feature>
<dbReference type="EMBL" id="CP001650">
    <property type="protein sequence ID" value="ADF51638.1"/>
    <property type="molecule type" value="Genomic_DNA"/>
</dbReference>
<keyword evidence="4" id="KW-0472">Membrane</keyword>
<evidence type="ECO:0000313" key="7">
    <source>
        <dbReference type="EMBL" id="ADF51638.1"/>
    </source>
</evidence>
<dbReference type="OrthoDB" id="630434at2"/>
<keyword evidence="3" id="KW-0732">Signal</keyword>
<gene>
    <name evidence="7" type="ordered locus">ZPR_1302</name>
</gene>
<comment type="subcellular location">
    <subcellularLocation>
        <location evidence="1">Cell outer membrane</location>
    </subcellularLocation>
</comment>
<dbReference type="InterPro" id="IPR012944">
    <property type="entry name" value="SusD_RagB_dom"/>
</dbReference>
<accession>D5BJH2</accession>
<organism evidence="7 8">
    <name type="scientific">Zunongwangia profunda (strain DSM 18752 / CCTCC AB 206139 / SM-A87)</name>
    <name type="common">Wangia profunda</name>
    <dbReference type="NCBI Taxonomy" id="655815"/>
    <lineage>
        <taxon>Bacteria</taxon>
        <taxon>Pseudomonadati</taxon>
        <taxon>Bacteroidota</taxon>
        <taxon>Flavobacteriia</taxon>
        <taxon>Flavobacteriales</taxon>
        <taxon>Flavobacteriaceae</taxon>
        <taxon>Zunongwangia</taxon>
    </lineage>
</organism>
<dbReference type="HOGENOM" id="CLU_1464157_0_0_10"/>
<sequence>MYLFTPDFLPTQWMVDLYEDDDIRKDVYFLNDTIVMSSITYTDLFMVNKYPGNPDLWTGANTNYQQAPKVFRIAEMYLISAEAALSISESQALAPLNELRQARGLSAVDASGSALVDAVREERTRELAFEGFRLDDLRRWDLGFTRRDPQNTDPLQPGANYYTKSVEASNPKFIWGVPTNDILINPGLAGEQNPGW</sequence>
<dbReference type="GO" id="GO:0009279">
    <property type="term" value="C:cell outer membrane"/>
    <property type="evidence" value="ECO:0007669"/>
    <property type="project" value="UniProtKB-SubCell"/>
</dbReference>
<reference evidence="7 8" key="1">
    <citation type="journal article" date="2010" name="BMC Genomics">
        <title>The complete genome of Zunongwangia profunda SM-A87 reveals its adaptation to the deep-sea environment and ecological role in sedimentary organic nitrogen degradation.</title>
        <authorList>
            <person name="Qin Q.L."/>
            <person name="Zhang X.Y."/>
            <person name="Wang X.M."/>
            <person name="Liu G.M."/>
            <person name="Chen X.L."/>
            <person name="Xie B.B."/>
            <person name="Dang H.Y."/>
            <person name="Zhou B.C."/>
            <person name="Yu J."/>
            <person name="Zhang Y.Z."/>
        </authorList>
    </citation>
    <scope>NUCLEOTIDE SEQUENCE [LARGE SCALE GENOMIC DNA]</scope>
    <source>
        <strain evidence="8">DSM 18752 / CCTCC AB 206139 / SM-A87</strain>
    </source>
</reference>
<dbReference type="RefSeq" id="WP_013070790.1">
    <property type="nucleotide sequence ID" value="NC_014041.1"/>
</dbReference>
<protein>
    <submittedName>
        <fullName evidence="7">Outer membrane protein, probably involved in nutrient binding</fullName>
    </submittedName>
</protein>
<dbReference type="SUPFAM" id="SSF48452">
    <property type="entry name" value="TPR-like"/>
    <property type="match status" value="1"/>
</dbReference>
<evidence type="ECO:0000256" key="3">
    <source>
        <dbReference type="ARBA" id="ARBA00022729"/>
    </source>
</evidence>
<dbReference type="InterPro" id="IPR011990">
    <property type="entry name" value="TPR-like_helical_dom_sf"/>
</dbReference>
<proteinExistence type="inferred from homology"/>
<dbReference type="KEGG" id="zpr:ZPR_1302"/>
<evidence type="ECO:0000256" key="2">
    <source>
        <dbReference type="ARBA" id="ARBA00006275"/>
    </source>
</evidence>
<dbReference type="Gene3D" id="1.25.40.390">
    <property type="match status" value="1"/>
</dbReference>
<dbReference type="Proteomes" id="UP000001654">
    <property type="component" value="Chromosome"/>
</dbReference>
<keyword evidence="5" id="KW-0998">Cell outer membrane</keyword>
<name>D5BJH2_ZUNPS</name>
<dbReference type="AlphaFoldDB" id="D5BJH2"/>
<evidence type="ECO:0000256" key="4">
    <source>
        <dbReference type="ARBA" id="ARBA00023136"/>
    </source>
</evidence>
<dbReference type="eggNOG" id="COG3193">
    <property type="taxonomic scope" value="Bacteria"/>
</dbReference>
<comment type="similarity">
    <text evidence="2">Belongs to the SusD family.</text>
</comment>
<keyword evidence="8" id="KW-1185">Reference proteome</keyword>
<evidence type="ECO:0000256" key="5">
    <source>
        <dbReference type="ARBA" id="ARBA00023237"/>
    </source>
</evidence>
<evidence type="ECO:0000313" key="8">
    <source>
        <dbReference type="Proteomes" id="UP000001654"/>
    </source>
</evidence>
<evidence type="ECO:0000259" key="6">
    <source>
        <dbReference type="Pfam" id="PF07980"/>
    </source>
</evidence>
<dbReference type="Pfam" id="PF07980">
    <property type="entry name" value="SusD_RagB"/>
    <property type="match status" value="1"/>
</dbReference>
<dbReference type="STRING" id="655815.ZPR_1302"/>